<evidence type="ECO:0000313" key="1">
    <source>
        <dbReference type="EMBL" id="JAD94138.1"/>
    </source>
</evidence>
<reference evidence="1" key="1">
    <citation type="submission" date="2014-09" db="EMBL/GenBank/DDBJ databases">
        <authorList>
            <person name="Magalhaes I.L.F."/>
            <person name="Oliveira U."/>
            <person name="Santos F.R."/>
            <person name="Vidigal T.H.D.A."/>
            <person name="Brescovit A.D."/>
            <person name="Santos A.J."/>
        </authorList>
    </citation>
    <scope>NUCLEOTIDE SEQUENCE</scope>
    <source>
        <tissue evidence="1">Shoot tissue taken approximately 20 cm above the soil surface</tissue>
    </source>
</reference>
<name>A0A0A9E562_ARUDO</name>
<dbReference type="EMBL" id="GBRH01203757">
    <property type="protein sequence ID" value="JAD94138.1"/>
    <property type="molecule type" value="Transcribed_RNA"/>
</dbReference>
<dbReference type="AlphaFoldDB" id="A0A0A9E562"/>
<reference evidence="1" key="2">
    <citation type="journal article" date="2015" name="Data Brief">
        <title>Shoot transcriptome of the giant reed, Arundo donax.</title>
        <authorList>
            <person name="Barrero R.A."/>
            <person name="Guerrero F.D."/>
            <person name="Moolhuijzen P."/>
            <person name="Goolsby J.A."/>
            <person name="Tidwell J."/>
            <person name="Bellgard S.E."/>
            <person name="Bellgard M.I."/>
        </authorList>
    </citation>
    <scope>NUCLEOTIDE SEQUENCE</scope>
    <source>
        <tissue evidence="1">Shoot tissue taken approximately 20 cm above the soil surface</tissue>
    </source>
</reference>
<accession>A0A0A9E562</accession>
<sequence length="80" mass="8784">MAIIYTFTLCLGASLTNNTSRSPLEQPHRSPVHRSRVGLEKSWSMASALRSSQWQGWSPAVRKVATMLGLAEEESIAALL</sequence>
<organism evidence="1">
    <name type="scientific">Arundo donax</name>
    <name type="common">Giant reed</name>
    <name type="synonym">Donax arundinaceus</name>
    <dbReference type="NCBI Taxonomy" id="35708"/>
    <lineage>
        <taxon>Eukaryota</taxon>
        <taxon>Viridiplantae</taxon>
        <taxon>Streptophyta</taxon>
        <taxon>Embryophyta</taxon>
        <taxon>Tracheophyta</taxon>
        <taxon>Spermatophyta</taxon>
        <taxon>Magnoliopsida</taxon>
        <taxon>Liliopsida</taxon>
        <taxon>Poales</taxon>
        <taxon>Poaceae</taxon>
        <taxon>PACMAD clade</taxon>
        <taxon>Arundinoideae</taxon>
        <taxon>Arundineae</taxon>
        <taxon>Arundo</taxon>
    </lineage>
</organism>
<proteinExistence type="predicted"/>
<protein>
    <submittedName>
        <fullName evidence="1">Uncharacterized protein</fullName>
    </submittedName>
</protein>